<dbReference type="Gene3D" id="2.60.40.1180">
    <property type="entry name" value="Golgi alpha-mannosidase II"/>
    <property type="match status" value="1"/>
</dbReference>
<proteinExistence type="predicted"/>
<dbReference type="InterPro" id="IPR045857">
    <property type="entry name" value="O16G_dom_2"/>
</dbReference>
<dbReference type="CDD" id="cd11356">
    <property type="entry name" value="AmyAc_Sucrose_phosphorylase-like_1"/>
    <property type="match status" value="1"/>
</dbReference>
<comment type="caution">
    <text evidence="4">The sequence shown here is derived from an EMBL/GenBank/DDBJ whole genome shotgun (WGS) entry which is preliminary data.</text>
</comment>
<dbReference type="InterPro" id="IPR017853">
    <property type="entry name" value="GH"/>
</dbReference>
<dbReference type="EMBL" id="BAAAFD010000001">
    <property type="protein sequence ID" value="GAA0852511.1"/>
    <property type="molecule type" value="Genomic_DNA"/>
</dbReference>
<keyword evidence="4" id="KW-0378">Hydrolase</keyword>
<dbReference type="Gene3D" id="3.90.400.10">
    <property type="entry name" value="Oligo-1,6-glucosidase, Domain 2"/>
    <property type="match status" value="1"/>
</dbReference>
<dbReference type="GO" id="GO:0016787">
    <property type="term" value="F:hydrolase activity"/>
    <property type="evidence" value="ECO:0007669"/>
    <property type="project" value="UniProtKB-KW"/>
</dbReference>
<evidence type="ECO:0000256" key="1">
    <source>
        <dbReference type="ARBA" id="ARBA00022676"/>
    </source>
</evidence>
<dbReference type="Gene3D" id="3.20.20.80">
    <property type="entry name" value="Glycosidases"/>
    <property type="match status" value="1"/>
</dbReference>
<evidence type="ECO:0000256" key="2">
    <source>
        <dbReference type="ARBA" id="ARBA00022679"/>
    </source>
</evidence>
<dbReference type="PIRSF" id="PIRSF003059">
    <property type="entry name" value="Sucrose_phosphorylase"/>
    <property type="match status" value="1"/>
</dbReference>
<dbReference type="SUPFAM" id="SSF51445">
    <property type="entry name" value="(Trans)glycosidases"/>
    <property type="match status" value="1"/>
</dbReference>
<protein>
    <submittedName>
        <fullName evidence="4">Alpha-amylase family glycosyl hydrolase</fullName>
    </submittedName>
</protein>
<keyword evidence="2" id="KW-0808">Transferase</keyword>
<name>A0ABN1LCC4_9ALTE</name>
<dbReference type="InterPro" id="IPR006047">
    <property type="entry name" value="GH13_cat_dom"/>
</dbReference>
<dbReference type="PANTHER" id="PTHR38784">
    <property type="entry name" value="SUCROSE PHOSPHORYLASE"/>
    <property type="match status" value="1"/>
</dbReference>
<dbReference type="PANTHER" id="PTHR38784:SF1">
    <property type="entry name" value="SUCROSE PHOSPHORYLASE"/>
    <property type="match status" value="1"/>
</dbReference>
<feature type="domain" description="Glycosyl hydrolase family 13 catalytic" evidence="3">
    <location>
        <begin position="70"/>
        <end position="492"/>
    </location>
</feature>
<evidence type="ECO:0000313" key="4">
    <source>
        <dbReference type="EMBL" id="GAA0852511.1"/>
    </source>
</evidence>
<gene>
    <name evidence="4" type="ORF">GCM10009114_02700</name>
</gene>
<dbReference type="InterPro" id="IPR033746">
    <property type="entry name" value="GGa_phosphorylase"/>
</dbReference>
<evidence type="ECO:0000259" key="3">
    <source>
        <dbReference type="SMART" id="SM00642"/>
    </source>
</evidence>
<reference evidence="4 5" key="1">
    <citation type="journal article" date="2019" name="Int. J. Syst. Evol. Microbiol.">
        <title>The Global Catalogue of Microorganisms (GCM) 10K type strain sequencing project: providing services to taxonomists for standard genome sequencing and annotation.</title>
        <authorList>
            <consortium name="The Broad Institute Genomics Platform"/>
            <consortium name="The Broad Institute Genome Sequencing Center for Infectious Disease"/>
            <person name="Wu L."/>
            <person name="Ma J."/>
        </authorList>
    </citation>
    <scope>NUCLEOTIDE SEQUENCE [LARGE SCALE GENOMIC DNA]</scope>
    <source>
        <strain evidence="4 5">JCM 15896</strain>
    </source>
</reference>
<keyword evidence="5" id="KW-1185">Reference proteome</keyword>
<dbReference type="Proteomes" id="UP001500359">
    <property type="component" value="Unassembled WGS sequence"/>
</dbReference>
<accession>A0ABN1LCC4</accession>
<dbReference type="SMART" id="SM00642">
    <property type="entry name" value="Aamy"/>
    <property type="match status" value="1"/>
</dbReference>
<dbReference type="InterPro" id="IPR016377">
    <property type="entry name" value="Sucrose_GGa_phosphorylase-rel"/>
</dbReference>
<dbReference type="InterPro" id="IPR013780">
    <property type="entry name" value="Glyco_hydro_b"/>
</dbReference>
<dbReference type="Pfam" id="PF00128">
    <property type="entry name" value="Alpha-amylase"/>
    <property type="match status" value="1"/>
</dbReference>
<sequence length="583" mass="66595">MTPVQTHLYDKVCHHLNVIYDQVDTAQPLTEVAQTLLSKMGLDQDDVTLPAPHQNHWTEQDVVLITYGDSIVTADEAPLATLHQFLKQHVNNTINSVHILPFFPYSSDDGFSIMDYSTVNEGLGTWHDITAIASDFRLMSDLVINHCSSRSAWFNNFTKSEGVGSDFFFTVDPSFDTSQVIRPRTSELIRATETAQGEQHVWCTFSHDQVDFDFRNSKVLESFISIIRQYLDNGVRLFRLDAIAFLWKQSGTSCINLEQTHEVVRLLRTLIECAQPDAIIITETNIPNRENLTYFGNANEAHAIYNFSLPPLLVNTLITGDCEYLKNWQMRMPPAQNGTTYFNFIASHDGIGLRPAEGLLDERELNTLLNTMQSFGGLVSWRSTPDKKQKPYEVNITLFDALQGTVKGPDKWGIERFMCAHEIMLAMEGIPGIYIHSLLATSNDYEKVKNTSQNRSINRHRWDHLKLTEQLSDKRSQHSRVLTKLNAILAIRIKQKAFHPNATQFTLQLGSGIFGFWRQSIDRKQSIFCISNVADIEQQIYLSDINLISTHDWWDLLSQEPINMDQPYLTLTPYQSVWISNLN</sequence>
<organism evidence="4 5">
    <name type="scientific">Aliiglaciecola litoralis</name>
    <dbReference type="NCBI Taxonomy" id="582857"/>
    <lineage>
        <taxon>Bacteria</taxon>
        <taxon>Pseudomonadati</taxon>
        <taxon>Pseudomonadota</taxon>
        <taxon>Gammaproteobacteria</taxon>
        <taxon>Alteromonadales</taxon>
        <taxon>Alteromonadaceae</taxon>
        <taxon>Aliiglaciecola</taxon>
    </lineage>
</organism>
<keyword evidence="1" id="KW-0328">Glycosyltransferase</keyword>
<dbReference type="RefSeq" id="WP_343855841.1">
    <property type="nucleotide sequence ID" value="NZ_BAAAFD010000001.1"/>
</dbReference>
<evidence type="ECO:0000313" key="5">
    <source>
        <dbReference type="Proteomes" id="UP001500359"/>
    </source>
</evidence>